<evidence type="ECO:0000313" key="4">
    <source>
        <dbReference type="Ensembl" id="ENSNVIP00000016775.1"/>
    </source>
</evidence>
<evidence type="ECO:0000256" key="2">
    <source>
        <dbReference type="PROSITE-ProRule" id="PRU00187"/>
    </source>
</evidence>
<name>A0A8C7B4K6_NEOVI</name>
<evidence type="ECO:0000259" key="3">
    <source>
        <dbReference type="PROSITE" id="PS50804"/>
    </source>
</evidence>
<dbReference type="FunFam" id="1.10.4020.10:FF:000001">
    <property type="entry name" value="zinc finger protein 263 isoform X1"/>
    <property type="match status" value="1"/>
</dbReference>
<proteinExistence type="predicted"/>
<dbReference type="PANTHER" id="PTHR45935:SF29">
    <property type="entry name" value="SCAN BOX DOMAIN-CONTAINING PROTEIN"/>
    <property type="match status" value="1"/>
</dbReference>
<dbReference type="Proteomes" id="UP000694425">
    <property type="component" value="Unplaced"/>
</dbReference>
<protein>
    <submittedName>
        <fullName evidence="4">Zinc finger protein 215</fullName>
    </submittedName>
</protein>
<dbReference type="InterPro" id="IPR050916">
    <property type="entry name" value="SCAN-C2H2_zinc_finger"/>
</dbReference>
<dbReference type="SMART" id="SM00431">
    <property type="entry name" value="SCAN"/>
    <property type="match status" value="1"/>
</dbReference>
<feature type="domain" description="SCAN box" evidence="3">
    <location>
        <begin position="41"/>
        <end position="119"/>
    </location>
</feature>
<evidence type="ECO:0000313" key="5">
    <source>
        <dbReference type="Proteomes" id="UP000694425"/>
    </source>
</evidence>
<keyword evidence="5" id="KW-1185">Reference proteome</keyword>
<evidence type="ECO:0000256" key="1">
    <source>
        <dbReference type="ARBA" id="ARBA00023242"/>
    </source>
</evidence>
<accession>A0A8C7B4K6</accession>
<dbReference type="CDD" id="cd07936">
    <property type="entry name" value="SCAN"/>
    <property type="match status" value="1"/>
</dbReference>
<dbReference type="Ensembl" id="ENSNVIT00000019564.1">
    <property type="protein sequence ID" value="ENSNVIP00000016775.1"/>
    <property type="gene ID" value="ENSNVIG00000013144.1"/>
</dbReference>
<reference evidence="4" key="2">
    <citation type="submission" date="2025-09" db="UniProtKB">
        <authorList>
            <consortium name="Ensembl"/>
        </authorList>
    </citation>
    <scope>IDENTIFICATION</scope>
</reference>
<reference evidence="4" key="1">
    <citation type="submission" date="2025-08" db="UniProtKB">
        <authorList>
            <consortium name="Ensembl"/>
        </authorList>
    </citation>
    <scope>IDENTIFICATION</scope>
</reference>
<comment type="subcellular location">
    <subcellularLocation>
        <location evidence="2">Nucleus</location>
    </subcellularLocation>
</comment>
<organism evidence="4 5">
    <name type="scientific">Neovison vison</name>
    <name type="common">American mink</name>
    <name type="synonym">Mustela vison</name>
    <dbReference type="NCBI Taxonomy" id="452646"/>
    <lineage>
        <taxon>Eukaryota</taxon>
        <taxon>Metazoa</taxon>
        <taxon>Chordata</taxon>
        <taxon>Craniata</taxon>
        <taxon>Vertebrata</taxon>
        <taxon>Euteleostomi</taxon>
        <taxon>Mammalia</taxon>
        <taxon>Eutheria</taxon>
        <taxon>Laurasiatheria</taxon>
        <taxon>Carnivora</taxon>
        <taxon>Caniformia</taxon>
        <taxon>Musteloidea</taxon>
        <taxon>Mustelidae</taxon>
        <taxon>Mustelinae</taxon>
        <taxon>Neogale</taxon>
    </lineage>
</organism>
<dbReference type="GeneTree" id="ENSGT00940000163217"/>
<dbReference type="Pfam" id="PF02023">
    <property type="entry name" value="SCAN"/>
    <property type="match status" value="1"/>
</dbReference>
<dbReference type="InterPro" id="IPR038269">
    <property type="entry name" value="SCAN_sf"/>
</dbReference>
<dbReference type="GO" id="GO:0005634">
    <property type="term" value="C:nucleus"/>
    <property type="evidence" value="ECO:0007669"/>
    <property type="project" value="UniProtKB-SubCell"/>
</dbReference>
<keyword evidence="1 2" id="KW-0539">Nucleus</keyword>
<dbReference type="PROSITE" id="PS50804">
    <property type="entry name" value="SCAN_BOX"/>
    <property type="match status" value="1"/>
</dbReference>
<dbReference type="SUPFAM" id="SSF47353">
    <property type="entry name" value="Retrovirus capsid dimerization domain-like"/>
    <property type="match status" value="1"/>
</dbReference>
<dbReference type="AlphaFoldDB" id="A0A8C7B4K6"/>
<dbReference type="Gene3D" id="1.10.4020.10">
    <property type="entry name" value="DNA breaking-rejoining enzymes"/>
    <property type="match status" value="1"/>
</dbReference>
<dbReference type="InterPro" id="IPR003309">
    <property type="entry name" value="SCAN_dom"/>
</dbReference>
<dbReference type="PANTHER" id="PTHR45935">
    <property type="entry name" value="PROTEIN ZBED8-RELATED"/>
    <property type="match status" value="1"/>
</dbReference>
<sequence length="190" mass="22435">MAISKPQNLIQREQSEVLKAEVSWQQESIPIMETYDSEASRQKFRHFQYLAVSGPHEALCQLWELCLQWLRPDVHTKQQILELLVLEQFLTILPEDLRTWVNLQHPKNSKEVVSLIEEVFEMLKDEELLCKDSVLQEGSIKEKMEYDSLTGNSQNICFPSQLRSPSWRVRKEDGQWSTKSQAHLFWRDFS</sequence>